<name>A0A8X6NSG8_NEPPI</name>
<reference evidence="1" key="1">
    <citation type="submission" date="2020-08" db="EMBL/GenBank/DDBJ databases">
        <title>Multicomponent nature underlies the extraordinary mechanical properties of spider dragline silk.</title>
        <authorList>
            <person name="Kono N."/>
            <person name="Nakamura H."/>
            <person name="Mori M."/>
            <person name="Yoshida Y."/>
            <person name="Ohtoshi R."/>
            <person name="Malay A.D."/>
            <person name="Moran D.A.P."/>
            <person name="Tomita M."/>
            <person name="Numata K."/>
            <person name="Arakawa K."/>
        </authorList>
    </citation>
    <scope>NUCLEOTIDE SEQUENCE</scope>
</reference>
<protein>
    <submittedName>
        <fullName evidence="1">Uncharacterized protein</fullName>
    </submittedName>
</protein>
<dbReference type="AlphaFoldDB" id="A0A8X6NSG8"/>
<proteinExistence type="predicted"/>
<gene>
    <name evidence="1" type="ORF">NPIL_141501</name>
</gene>
<accession>A0A8X6NSG8</accession>
<evidence type="ECO:0000313" key="1">
    <source>
        <dbReference type="EMBL" id="GFT32641.1"/>
    </source>
</evidence>
<organism evidence="1 2">
    <name type="scientific">Nephila pilipes</name>
    <name type="common">Giant wood spider</name>
    <name type="synonym">Nephila maculata</name>
    <dbReference type="NCBI Taxonomy" id="299642"/>
    <lineage>
        <taxon>Eukaryota</taxon>
        <taxon>Metazoa</taxon>
        <taxon>Ecdysozoa</taxon>
        <taxon>Arthropoda</taxon>
        <taxon>Chelicerata</taxon>
        <taxon>Arachnida</taxon>
        <taxon>Araneae</taxon>
        <taxon>Araneomorphae</taxon>
        <taxon>Entelegynae</taxon>
        <taxon>Araneoidea</taxon>
        <taxon>Nephilidae</taxon>
        <taxon>Nephila</taxon>
    </lineage>
</organism>
<sequence length="89" mass="9872">MAAGRRETVYGWYALQQKSIGETAAFFACGSSWPLKYGNGNFRGAGIKRGRAYFSCSRAKAVTWNARQHTAFAVPQNGGFCLLLYFICF</sequence>
<evidence type="ECO:0000313" key="2">
    <source>
        <dbReference type="Proteomes" id="UP000887013"/>
    </source>
</evidence>
<dbReference type="EMBL" id="BMAW01108162">
    <property type="protein sequence ID" value="GFT32641.1"/>
    <property type="molecule type" value="Genomic_DNA"/>
</dbReference>
<keyword evidence="2" id="KW-1185">Reference proteome</keyword>
<dbReference type="Proteomes" id="UP000887013">
    <property type="component" value="Unassembled WGS sequence"/>
</dbReference>
<comment type="caution">
    <text evidence="1">The sequence shown here is derived from an EMBL/GenBank/DDBJ whole genome shotgun (WGS) entry which is preliminary data.</text>
</comment>